<evidence type="ECO:0000259" key="2">
    <source>
        <dbReference type="Pfam" id="PF14691"/>
    </source>
</evidence>
<dbReference type="Gene3D" id="3.40.50.720">
    <property type="entry name" value="NAD(P)-binding Rossmann-like Domain"/>
    <property type="match status" value="1"/>
</dbReference>
<dbReference type="InterPro" id="IPR023753">
    <property type="entry name" value="FAD/NAD-binding_dom"/>
</dbReference>
<dbReference type="NCBIfam" id="TIGR01316">
    <property type="entry name" value="gltA"/>
    <property type="match status" value="1"/>
</dbReference>
<sequence length="457" mass="49703">MNKNPRNHPVEQDPAVRRNNFEEVCQGFTHEAMLAEADRCLHCKAAPCRKGCPVGVDIPGFIDLLKKEDMQGAIDTIKRYNALPAVCGRVCPQEVQCEKYCVRQKSGGAVAIGLLERYAADYALQNNRVPQQKPPVLPYKVAIAGSGPSSLACAGELARKGVQVTIFEAFHKAGGVLVYGIPEFRLPKRLVEAEIDQLKELGVEIKTNVVIGKSLLIEELLAEYDAVFIGSGAGLPSFMGLPGEGLNGVYSANEYLTRINLMKAYRDDYATPIKRADRVVVVGAGNVAMDAARTALRMGSKEVFIVYRRAREDVPARYEEVEHAEQEGVKMHFLSSPVAIFGEKQVEGIRCIRTEIDSVDENGRRTIREIEGSEFDLPCDLVIMAIGTSPNPLIKNATEGLKTTPKGTIVIDEDHMTSLDRVYAGGDAVTGAATVILAMGAGKKAAQTILNKFGLNQ</sequence>
<dbReference type="InterPro" id="IPR028261">
    <property type="entry name" value="DPD_II"/>
</dbReference>
<feature type="domain" description="FAD/NAD(P)-binding" evidence="1">
    <location>
        <begin position="139"/>
        <end position="442"/>
    </location>
</feature>
<comment type="caution">
    <text evidence="3">The sequence shown here is derived from an EMBL/GenBank/DDBJ whole genome shotgun (WGS) entry which is preliminary data.</text>
</comment>
<dbReference type="Pfam" id="PF07992">
    <property type="entry name" value="Pyr_redox_2"/>
    <property type="match status" value="1"/>
</dbReference>
<accession>A0A9D1NBK1</accession>
<dbReference type="PANTHER" id="PTHR42783">
    <property type="entry name" value="GLUTAMATE SYNTHASE [NADPH] SMALL CHAIN"/>
    <property type="match status" value="1"/>
</dbReference>
<dbReference type="InterPro" id="IPR009051">
    <property type="entry name" value="Helical_ferredxn"/>
</dbReference>
<dbReference type="EC" id="1.4.1.13" evidence="3"/>
<dbReference type="Gene3D" id="3.50.50.60">
    <property type="entry name" value="FAD/NAD(P)-binding domain"/>
    <property type="match status" value="1"/>
</dbReference>
<evidence type="ECO:0000259" key="1">
    <source>
        <dbReference type="Pfam" id="PF07992"/>
    </source>
</evidence>
<reference evidence="3" key="2">
    <citation type="journal article" date="2021" name="PeerJ">
        <title>Extensive microbial diversity within the chicken gut microbiome revealed by metagenomics and culture.</title>
        <authorList>
            <person name="Gilroy R."/>
            <person name="Ravi A."/>
            <person name="Getino M."/>
            <person name="Pursley I."/>
            <person name="Horton D.L."/>
            <person name="Alikhan N.F."/>
            <person name="Baker D."/>
            <person name="Gharbi K."/>
            <person name="Hall N."/>
            <person name="Watson M."/>
            <person name="Adriaenssens E.M."/>
            <person name="Foster-Nyarko E."/>
            <person name="Jarju S."/>
            <person name="Secka A."/>
            <person name="Antonio M."/>
            <person name="Oren A."/>
            <person name="Chaudhuri R.R."/>
            <person name="La Ragione R."/>
            <person name="Hildebrand F."/>
            <person name="Pallen M.J."/>
        </authorList>
    </citation>
    <scope>NUCLEOTIDE SEQUENCE</scope>
    <source>
        <strain evidence="3">23406</strain>
    </source>
</reference>
<feature type="domain" description="Dihydroprymidine dehydrogenase" evidence="2">
    <location>
        <begin position="17"/>
        <end position="127"/>
    </location>
</feature>
<evidence type="ECO:0000313" key="4">
    <source>
        <dbReference type="Proteomes" id="UP000886891"/>
    </source>
</evidence>
<dbReference type="Pfam" id="PF14691">
    <property type="entry name" value="Fer4_20"/>
    <property type="match status" value="1"/>
</dbReference>
<dbReference type="InterPro" id="IPR036188">
    <property type="entry name" value="FAD/NAD-bd_sf"/>
</dbReference>
<keyword evidence="3" id="KW-0560">Oxidoreductase</keyword>
<evidence type="ECO:0000313" key="3">
    <source>
        <dbReference type="EMBL" id="HIU99839.1"/>
    </source>
</evidence>
<dbReference type="GO" id="GO:0051536">
    <property type="term" value="F:iron-sulfur cluster binding"/>
    <property type="evidence" value="ECO:0007669"/>
    <property type="project" value="InterPro"/>
</dbReference>
<dbReference type="PRINTS" id="PR00419">
    <property type="entry name" value="ADXRDTASE"/>
</dbReference>
<dbReference type="GO" id="GO:0004355">
    <property type="term" value="F:glutamate synthase (NADPH) activity"/>
    <property type="evidence" value="ECO:0007669"/>
    <property type="project" value="UniProtKB-EC"/>
</dbReference>
<dbReference type="EMBL" id="DVOH01000015">
    <property type="protein sequence ID" value="HIU99839.1"/>
    <property type="molecule type" value="Genomic_DNA"/>
</dbReference>
<dbReference type="Proteomes" id="UP000886891">
    <property type="component" value="Unassembled WGS sequence"/>
</dbReference>
<dbReference type="SUPFAM" id="SSF51971">
    <property type="entry name" value="Nucleotide-binding domain"/>
    <property type="match status" value="1"/>
</dbReference>
<dbReference type="SUPFAM" id="SSF46548">
    <property type="entry name" value="alpha-helical ferredoxin"/>
    <property type="match status" value="1"/>
</dbReference>
<dbReference type="AlphaFoldDB" id="A0A9D1NBK1"/>
<reference evidence="3" key="1">
    <citation type="submission" date="2020-10" db="EMBL/GenBank/DDBJ databases">
        <authorList>
            <person name="Gilroy R."/>
        </authorList>
    </citation>
    <scope>NUCLEOTIDE SEQUENCE</scope>
    <source>
        <strain evidence="3">23406</strain>
    </source>
</reference>
<dbReference type="InterPro" id="IPR006004">
    <property type="entry name" value="SudA-like"/>
</dbReference>
<dbReference type="PANTHER" id="PTHR42783:SF3">
    <property type="entry name" value="GLUTAMATE SYNTHASE [NADPH] SMALL CHAIN-RELATED"/>
    <property type="match status" value="1"/>
</dbReference>
<name>A0A9D1NBK1_9FIRM</name>
<proteinExistence type="predicted"/>
<gene>
    <name evidence="3" type="primary">gltA</name>
    <name evidence="3" type="ORF">IAB14_01840</name>
</gene>
<protein>
    <submittedName>
        <fullName evidence="3">NADPH-dependent glutamate synthase</fullName>
        <ecNumber evidence="3">1.4.1.13</ecNumber>
    </submittedName>
</protein>
<organism evidence="3 4">
    <name type="scientific">Candidatus Stercoripulliclostridium merdipullorum</name>
    <dbReference type="NCBI Taxonomy" id="2840952"/>
    <lineage>
        <taxon>Bacteria</taxon>
        <taxon>Bacillati</taxon>
        <taxon>Bacillota</taxon>
        <taxon>Clostridia</taxon>
        <taxon>Eubacteriales</taxon>
        <taxon>Candidatus Stercoripulliclostridium</taxon>
    </lineage>
</organism>
<dbReference type="Gene3D" id="1.10.1060.10">
    <property type="entry name" value="Alpha-helical ferredoxin"/>
    <property type="match status" value="1"/>
</dbReference>